<dbReference type="KEGG" id="abf:AMK58_08170"/>
<dbReference type="PROSITE" id="PS51318">
    <property type="entry name" value="TAT"/>
    <property type="match status" value="1"/>
</dbReference>
<name>A0A0P0F7Z5_AZOBR</name>
<organism evidence="3 4">
    <name type="scientific">Azospirillum brasilense</name>
    <dbReference type="NCBI Taxonomy" id="192"/>
    <lineage>
        <taxon>Bacteria</taxon>
        <taxon>Pseudomonadati</taxon>
        <taxon>Pseudomonadota</taxon>
        <taxon>Alphaproteobacteria</taxon>
        <taxon>Rhodospirillales</taxon>
        <taxon>Azospirillaceae</taxon>
        <taxon>Azospirillum</taxon>
    </lineage>
</organism>
<dbReference type="GeneID" id="56452000"/>
<reference evidence="2 5" key="2">
    <citation type="submission" date="2023-11" db="EMBL/GenBank/DDBJ databases">
        <title>MicrobeMod: A computational toolkit for identifying prokaryotic methylation and restriction-modification with nanopore sequencing.</title>
        <authorList>
            <person name="Crits-Christoph A."/>
            <person name="Kang S.C."/>
            <person name="Lee H."/>
            <person name="Ostrov N."/>
        </authorList>
    </citation>
    <scope>NUCLEOTIDE SEQUENCE [LARGE SCALE GENOMIC DNA]</scope>
    <source>
        <strain evidence="2 5">ATCC 29145</strain>
    </source>
</reference>
<feature type="signal peptide" evidence="1">
    <location>
        <begin position="1"/>
        <end position="34"/>
    </location>
</feature>
<sequence length="348" mass="36138">MTALTRRSAMLAVAAVASLTAASLTALTPGAARAADPVKLEVGYIPILAAAPLFILEGEGWAREAGIDLKLTKFESGPHAIQAMAAGKIDLLYAGVAPVLVARSKGADVSVIANSAVEEMVVASRGEFAKALGGKATAESIAKFVADSGRKVKIGTQPPGSVPDTVLRHWLFKVVKADPANVEIISMGIEKTQQALLAGALDAATIREPTVTVTQKVDPNVGLLATGAEMFPNQPGTVIAVRGPVAKEHGEALTRLLKAHIRAVDQIAKDPARSAKVANEYLGKGLMEPATLESAFRSPGSKFVADPHGVVPAVEQMMTYAKEIGSAEGTIPVAEAFDFRFYDAAAAK</sequence>
<dbReference type="EMBL" id="CP032339">
    <property type="protein sequence ID" value="QCO07986.1"/>
    <property type="molecule type" value="Genomic_DNA"/>
</dbReference>
<dbReference type="Proteomes" id="UP000298774">
    <property type="component" value="Chromosome"/>
</dbReference>
<feature type="chain" id="PRO_5030012839" evidence="1">
    <location>
        <begin position="35"/>
        <end position="348"/>
    </location>
</feature>
<keyword evidence="1" id="KW-0732">Signal</keyword>
<keyword evidence="5" id="KW-1185">Reference proteome</keyword>
<dbReference type="Proteomes" id="UP001277471">
    <property type="component" value="Unassembled WGS sequence"/>
</dbReference>
<protein>
    <submittedName>
        <fullName evidence="3">ABC transporter substrate-binding protein</fullName>
    </submittedName>
</protein>
<evidence type="ECO:0000256" key="1">
    <source>
        <dbReference type="SAM" id="SignalP"/>
    </source>
</evidence>
<evidence type="ECO:0000313" key="5">
    <source>
        <dbReference type="Proteomes" id="UP001277471"/>
    </source>
</evidence>
<dbReference type="Pfam" id="PF13379">
    <property type="entry name" value="NMT1_2"/>
    <property type="match status" value="1"/>
</dbReference>
<dbReference type="RefSeq" id="WP_035674625.1">
    <property type="nucleotide sequence ID" value="NZ_CP012914.1"/>
</dbReference>
<dbReference type="AlphaFoldDB" id="A0A0P0F7Z5"/>
<dbReference type="SUPFAM" id="SSF53850">
    <property type="entry name" value="Periplasmic binding protein-like II"/>
    <property type="match status" value="1"/>
</dbReference>
<gene>
    <name evidence="3" type="ORF">D3868_02340</name>
    <name evidence="2" type="ORF">SIM66_23375</name>
</gene>
<reference evidence="3 4" key="1">
    <citation type="submission" date="2018-09" db="EMBL/GenBank/DDBJ databases">
        <title>Whole genome based analysis of evolution and adaptive divergence in Indian and Brazilian strains of Azospirillum brasilense.</title>
        <authorList>
            <person name="Singh C."/>
            <person name="Tripathi A.K."/>
        </authorList>
    </citation>
    <scope>NUCLEOTIDE SEQUENCE [LARGE SCALE GENOMIC DNA]</scope>
    <source>
        <strain evidence="3 4">MTCC4038</strain>
    </source>
</reference>
<evidence type="ECO:0000313" key="3">
    <source>
        <dbReference type="EMBL" id="QCO07986.1"/>
    </source>
</evidence>
<evidence type="ECO:0000313" key="4">
    <source>
        <dbReference type="Proteomes" id="UP000298774"/>
    </source>
</evidence>
<evidence type="ECO:0000313" key="2">
    <source>
        <dbReference type="EMBL" id="MDX5954118.1"/>
    </source>
</evidence>
<dbReference type="EMBL" id="JAWXYC010000004">
    <property type="protein sequence ID" value="MDX5954118.1"/>
    <property type="molecule type" value="Genomic_DNA"/>
</dbReference>
<accession>A0A0P0F7Z5</accession>
<dbReference type="InterPro" id="IPR006311">
    <property type="entry name" value="TAT_signal"/>
</dbReference>
<dbReference type="Gene3D" id="3.40.190.10">
    <property type="entry name" value="Periplasmic binding protein-like II"/>
    <property type="match status" value="2"/>
</dbReference>
<proteinExistence type="predicted"/>
<dbReference type="PANTHER" id="PTHR30024">
    <property type="entry name" value="ALIPHATIC SULFONATES-BINDING PROTEIN-RELATED"/>
    <property type="match status" value="1"/>
</dbReference>